<evidence type="ECO:0000313" key="3">
    <source>
        <dbReference type="Proteomes" id="UP001333110"/>
    </source>
</evidence>
<keyword evidence="3" id="KW-1185">Reference proteome</keyword>
<accession>A0AAN7NT44</accession>
<protein>
    <submittedName>
        <fullName evidence="2">Uncharacterized protein</fullName>
    </submittedName>
</protein>
<feature type="non-terminal residue" evidence="2">
    <location>
        <position position="164"/>
    </location>
</feature>
<evidence type="ECO:0000256" key="1">
    <source>
        <dbReference type="SAM" id="MobiDB-lite"/>
    </source>
</evidence>
<sequence>MMKELENLSCEERLRELGLFSLEKGRLRGTLSISVNTWKEVVPIGRTRGNGHKLKHRSFPLNIRKHFFTVRVTKDRFPRVSLLGDFEKPSGRGPEQLALAVKGKITSKGAATVAHHGQPLPKALPASGQGCQSHISLAARRHPSHGGMGHYQPSAHCDSATASL</sequence>
<comment type="caution">
    <text evidence="2">The sequence shown here is derived from an EMBL/GenBank/DDBJ whole genome shotgun (WGS) entry which is preliminary data.</text>
</comment>
<name>A0AAN7NT44_MYCAM</name>
<gene>
    <name evidence="2" type="ORF">QYF61_015647</name>
</gene>
<evidence type="ECO:0000313" key="2">
    <source>
        <dbReference type="EMBL" id="KAK4831177.1"/>
    </source>
</evidence>
<dbReference type="EMBL" id="JAUNZN010000001">
    <property type="protein sequence ID" value="KAK4831177.1"/>
    <property type="molecule type" value="Genomic_DNA"/>
</dbReference>
<dbReference type="AlphaFoldDB" id="A0AAN7NT44"/>
<dbReference type="Proteomes" id="UP001333110">
    <property type="component" value="Unassembled WGS sequence"/>
</dbReference>
<reference evidence="2 3" key="1">
    <citation type="journal article" date="2023" name="J. Hered.">
        <title>Chromosome-level genome of the wood stork (Mycteria americana) provides insight into avian chromosome evolution.</title>
        <authorList>
            <person name="Flamio R. Jr."/>
            <person name="Ramstad K.M."/>
        </authorList>
    </citation>
    <scope>NUCLEOTIDE SEQUENCE [LARGE SCALE GENOMIC DNA]</scope>
    <source>
        <strain evidence="2">JAX WOST 10</strain>
    </source>
</reference>
<proteinExistence type="predicted"/>
<feature type="region of interest" description="Disordered" evidence="1">
    <location>
        <begin position="141"/>
        <end position="164"/>
    </location>
</feature>
<organism evidence="2 3">
    <name type="scientific">Mycteria americana</name>
    <name type="common">Wood stork</name>
    <dbReference type="NCBI Taxonomy" id="33587"/>
    <lineage>
        <taxon>Eukaryota</taxon>
        <taxon>Metazoa</taxon>
        <taxon>Chordata</taxon>
        <taxon>Craniata</taxon>
        <taxon>Vertebrata</taxon>
        <taxon>Euteleostomi</taxon>
        <taxon>Archelosauria</taxon>
        <taxon>Archosauria</taxon>
        <taxon>Dinosauria</taxon>
        <taxon>Saurischia</taxon>
        <taxon>Theropoda</taxon>
        <taxon>Coelurosauria</taxon>
        <taxon>Aves</taxon>
        <taxon>Neognathae</taxon>
        <taxon>Neoaves</taxon>
        <taxon>Aequornithes</taxon>
        <taxon>Ciconiiformes</taxon>
        <taxon>Ciconiidae</taxon>
        <taxon>Mycteria</taxon>
    </lineage>
</organism>